<feature type="region of interest" description="Disordered" evidence="9">
    <location>
        <begin position="76"/>
        <end position="102"/>
    </location>
</feature>
<dbReference type="GO" id="GO:0016020">
    <property type="term" value="C:membrane"/>
    <property type="evidence" value="ECO:0007669"/>
    <property type="project" value="UniProtKB-SubCell"/>
</dbReference>
<dbReference type="InterPro" id="IPR055414">
    <property type="entry name" value="LRR_R13L4/SHOC2-like"/>
</dbReference>
<gene>
    <name evidence="12" type="ORF">BG011_000279</name>
</gene>
<evidence type="ECO:0000256" key="9">
    <source>
        <dbReference type="SAM" id="MobiDB-lite"/>
    </source>
</evidence>
<dbReference type="OrthoDB" id="676979at2759"/>
<keyword evidence="2" id="KW-0433">Leucine-rich repeat</keyword>
<feature type="compositionally biased region" description="Basic and acidic residues" evidence="9">
    <location>
        <begin position="166"/>
        <end position="178"/>
    </location>
</feature>
<dbReference type="InterPro" id="IPR052941">
    <property type="entry name" value="StomDev_PlantInt_Reg"/>
</dbReference>
<feature type="compositionally biased region" description="Polar residues" evidence="9">
    <location>
        <begin position="218"/>
        <end position="231"/>
    </location>
</feature>
<protein>
    <recommendedName>
        <fullName evidence="11">Disease resistance R13L4/SHOC-2-like LRR domain-containing protein</fullName>
    </recommendedName>
</protein>
<organism evidence="12 13">
    <name type="scientific">Mortierella polycephala</name>
    <dbReference type="NCBI Taxonomy" id="41804"/>
    <lineage>
        <taxon>Eukaryota</taxon>
        <taxon>Fungi</taxon>
        <taxon>Fungi incertae sedis</taxon>
        <taxon>Mucoromycota</taxon>
        <taxon>Mortierellomycotina</taxon>
        <taxon>Mortierellomycetes</taxon>
        <taxon>Mortierellales</taxon>
        <taxon>Mortierellaceae</taxon>
        <taxon>Mortierella</taxon>
    </lineage>
</organism>
<keyword evidence="8" id="KW-0325">Glycoprotein</keyword>
<feature type="region of interest" description="Disordered" evidence="9">
    <location>
        <begin position="290"/>
        <end position="314"/>
    </location>
</feature>
<dbReference type="GO" id="GO:0006952">
    <property type="term" value="P:defense response"/>
    <property type="evidence" value="ECO:0007669"/>
    <property type="project" value="UniProtKB-ARBA"/>
</dbReference>
<feature type="compositionally biased region" description="Basic residues" evidence="9">
    <location>
        <begin position="76"/>
        <end position="85"/>
    </location>
</feature>
<proteinExistence type="predicted"/>
<keyword evidence="5" id="KW-0677">Repeat</keyword>
<dbReference type="Gene3D" id="3.80.10.10">
    <property type="entry name" value="Ribonuclease Inhibitor"/>
    <property type="match status" value="2"/>
</dbReference>
<evidence type="ECO:0000256" key="10">
    <source>
        <dbReference type="SAM" id="Phobius"/>
    </source>
</evidence>
<feature type="domain" description="Disease resistance R13L4/SHOC-2-like LRR" evidence="11">
    <location>
        <begin position="408"/>
        <end position="521"/>
    </location>
</feature>
<keyword evidence="13" id="KW-1185">Reference proteome</keyword>
<dbReference type="Pfam" id="PF00560">
    <property type="entry name" value="LRR_1"/>
    <property type="match status" value="1"/>
</dbReference>
<feature type="region of interest" description="Disordered" evidence="9">
    <location>
        <begin position="356"/>
        <end position="387"/>
    </location>
</feature>
<evidence type="ECO:0000256" key="8">
    <source>
        <dbReference type="ARBA" id="ARBA00023180"/>
    </source>
</evidence>
<keyword evidence="6 10" id="KW-1133">Transmembrane helix</keyword>
<evidence type="ECO:0000256" key="1">
    <source>
        <dbReference type="ARBA" id="ARBA00004167"/>
    </source>
</evidence>
<keyword evidence="4" id="KW-0732">Signal</keyword>
<dbReference type="GO" id="GO:0051707">
    <property type="term" value="P:response to other organism"/>
    <property type="evidence" value="ECO:0007669"/>
    <property type="project" value="UniProtKB-ARBA"/>
</dbReference>
<keyword evidence="7 10" id="KW-0472">Membrane</keyword>
<evidence type="ECO:0000256" key="5">
    <source>
        <dbReference type="ARBA" id="ARBA00022737"/>
    </source>
</evidence>
<evidence type="ECO:0000256" key="6">
    <source>
        <dbReference type="ARBA" id="ARBA00022989"/>
    </source>
</evidence>
<name>A0A9P6Q966_9FUNG</name>
<feature type="compositionally biased region" description="Basic and acidic residues" evidence="9">
    <location>
        <begin position="201"/>
        <end position="216"/>
    </location>
</feature>
<feature type="transmembrane region" description="Helical" evidence="10">
    <location>
        <begin position="691"/>
        <end position="713"/>
    </location>
</feature>
<feature type="compositionally biased region" description="Low complexity" evidence="9">
    <location>
        <begin position="150"/>
        <end position="165"/>
    </location>
</feature>
<dbReference type="Proteomes" id="UP000726737">
    <property type="component" value="Unassembled WGS sequence"/>
</dbReference>
<feature type="compositionally biased region" description="Basic and acidic residues" evidence="9">
    <location>
        <begin position="356"/>
        <end position="369"/>
    </location>
</feature>
<evidence type="ECO:0000256" key="7">
    <source>
        <dbReference type="ARBA" id="ARBA00023136"/>
    </source>
</evidence>
<evidence type="ECO:0000313" key="13">
    <source>
        <dbReference type="Proteomes" id="UP000726737"/>
    </source>
</evidence>
<dbReference type="Pfam" id="PF23598">
    <property type="entry name" value="LRR_14"/>
    <property type="match status" value="1"/>
</dbReference>
<evidence type="ECO:0000256" key="4">
    <source>
        <dbReference type="ARBA" id="ARBA00022729"/>
    </source>
</evidence>
<evidence type="ECO:0000259" key="11">
    <source>
        <dbReference type="Pfam" id="PF23598"/>
    </source>
</evidence>
<reference evidence="12" key="1">
    <citation type="journal article" date="2020" name="Fungal Divers.">
        <title>Resolving the Mortierellaceae phylogeny through synthesis of multi-gene phylogenetics and phylogenomics.</title>
        <authorList>
            <person name="Vandepol N."/>
            <person name="Liber J."/>
            <person name="Desiro A."/>
            <person name="Na H."/>
            <person name="Kennedy M."/>
            <person name="Barry K."/>
            <person name="Grigoriev I.V."/>
            <person name="Miller A.N."/>
            <person name="O'Donnell K."/>
            <person name="Stajich J.E."/>
            <person name="Bonito G."/>
        </authorList>
    </citation>
    <scope>NUCLEOTIDE SEQUENCE</scope>
    <source>
        <strain evidence="12">KOD948</strain>
    </source>
</reference>
<feature type="compositionally biased region" description="Low complexity" evidence="9">
    <location>
        <begin position="86"/>
        <end position="95"/>
    </location>
</feature>
<accession>A0A9P6Q966</accession>
<dbReference type="FunFam" id="3.80.10.10:FF:000453">
    <property type="entry name" value="Leucine-rich receptor-like protein kinase family protein"/>
    <property type="match status" value="1"/>
</dbReference>
<evidence type="ECO:0000313" key="12">
    <source>
        <dbReference type="EMBL" id="KAG0262159.1"/>
    </source>
</evidence>
<sequence>MALFATYFIASAADPIIFPPSGFVLSTSASISPAYSNHEYSPVPTDVPSVPTPLLSPSPSLLSTPTSLSLLHNHHSSYTKTKKSKPTVSPTIPSTSDDDDSRQNRAAFDLQLVHVPLKRSCEILRQLYNSTGGNYWSNQDGWQYVDSVTIPPSRGSNGRSSNGIRRSYDSDEHKRRSDEGDDDKNDGGRKRGKNSSTDNRQSQDRDRDELGDDEKISSFGSSYTPSSMGSKLTPYSSLAPLYPPVGDTTDDLPGPVGILDPDNCCGWYGVVCIGPDGVIPPPWPPYDDDLITSSALIPPPPGGSLKPGRKSKRDASTPLYFNIQDRNRQHHDGHIHGDNGGGEYLRMEHRRLADDGASEDKELGVKKNGDGGTVPPAISTRSGPGRKQEGIDDWYIIELHLGFNGLSGPVPKELSELANLMILDISNNDLTGEIPGSYGNLTRLRRLDVSSNKITGAFPTAVTKMTNIQELVLKNNYLKGPLPSGLMRLKQLTELSIANNDFDGVLPKSLFTYLPKLRVININQNGFTGQIDPEIGSLNELLKFNLGDNHFIGEIPDSLYGLQNLRVLDIPENKLSGRISPKIGNLISMTRLVLSHNDFTGPLPIEIQNMTKLEFMAVNYNSFDGMFPIAIAPPRISVCLVQPNAFSACPPNASVDTPTTLAYQCNLDCRDRVIHPELYDSISEAQAPRRFGLYTGIFGLGMALLSFVVSVAIQIL</sequence>
<comment type="caution">
    <text evidence="12">The sequence shown here is derived from an EMBL/GenBank/DDBJ whole genome shotgun (WGS) entry which is preliminary data.</text>
</comment>
<dbReference type="InterPro" id="IPR032675">
    <property type="entry name" value="LRR_dom_sf"/>
</dbReference>
<keyword evidence="3 10" id="KW-0812">Transmembrane</keyword>
<dbReference type="PANTHER" id="PTHR48004">
    <property type="entry name" value="OS01G0149700 PROTEIN"/>
    <property type="match status" value="1"/>
</dbReference>
<evidence type="ECO:0000256" key="3">
    <source>
        <dbReference type="ARBA" id="ARBA00022692"/>
    </source>
</evidence>
<dbReference type="SUPFAM" id="SSF52058">
    <property type="entry name" value="L domain-like"/>
    <property type="match status" value="1"/>
</dbReference>
<dbReference type="InterPro" id="IPR001611">
    <property type="entry name" value="Leu-rich_rpt"/>
</dbReference>
<comment type="subcellular location">
    <subcellularLocation>
        <location evidence="1">Membrane</location>
        <topology evidence="1">Single-pass membrane protein</topology>
    </subcellularLocation>
</comment>
<feature type="region of interest" description="Disordered" evidence="9">
    <location>
        <begin position="147"/>
        <end position="231"/>
    </location>
</feature>
<dbReference type="EMBL" id="JAAAJA010000105">
    <property type="protein sequence ID" value="KAG0262159.1"/>
    <property type="molecule type" value="Genomic_DNA"/>
</dbReference>
<dbReference type="GO" id="GO:0009791">
    <property type="term" value="P:post-embryonic development"/>
    <property type="evidence" value="ECO:0007669"/>
    <property type="project" value="UniProtKB-ARBA"/>
</dbReference>
<dbReference type="FunFam" id="3.80.10.10:FF:000041">
    <property type="entry name" value="LRR receptor-like serine/threonine-protein kinase ERECTA"/>
    <property type="match status" value="1"/>
</dbReference>
<evidence type="ECO:0000256" key="2">
    <source>
        <dbReference type="ARBA" id="ARBA00022614"/>
    </source>
</evidence>
<dbReference type="PANTHER" id="PTHR48004:SF70">
    <property type="entry name" value="LRR RECEPTOR-LIKE SERINE_THREONINE-PROTEIN KINASE ERL2"/>
    <property type="match status" value="1"/>
</dbReference>
<dbReference type="AlphaFoldDB" id="A0A9P6Q966"/>